<dbReference type="Gene3D" id="3.40.50.2300">
    <property type="match status" value="1"/>
</dbReference>
<dbReference type="PRINTS" id="PR00038">
    <property type="entry name" value="HTHLUXR"/>
</dbReference>
<accession>A0A1C0AIA3</accession>
<dbReference type="AlphaFoldDB" id="A0A1C0AIA3"/>
<name>A0A1C0AIA3_9ACTN</name>
<gene>
    <name evidence="5" type="ORF">BCR15_09040</name>
</gene>
<reference evidence="6" key="1">
    <citation type="submission" date="2016-07" db="EMBL/GenBank/DDBJ databases">
        <authorList>
            <person name="Florea S."/>
            <person name="Webb J.S."/>
            <person name="Jaromczyk J."/>
            <person name="Schardl C.L."/>
        </authorList>
    </citation>
    <scope>NUCLEOTIDE SEQUENCE [LARGE SCALE GENOMIC DNA]</scope>
    <source>
        <strain evidence="6">IPBSL-7</strain>
    </source>
</reference>
<keyword evidence="4" id="KW-0804">Transcription</keyword>
<sequence length="217" mass="23045">MTQPTVAPPIRVVLAEDDPLAQQAIATYLMRTADIELVGSASDGAEALDLARRLEPDVVIVDIHLPTLDGIELTARLTAPPSTMRVVCFTALGDDRVMHRALTAGASGFLLKSDSPGLILHGVRSAFSGDALVSPKLVAKILASGRARSAPPPSLSRIDRDIMRLVGRGRSNAEIADELYLAPSTVKTYVSRLLGRLGKPNRAALAAQAHEWGLVDD</sequence>
<dbReference type="InterPro" id="IPR058245">
    <property type="entry name" value="NreC/VraR/RcsB-like_REC"/>
</dbReference>
<keyword evidence="1" id="KW-0597">Phosphoprotein</keyword>
<dbReference type="PROSITE" id="PS50110">
    <property type="entry name" value="RESPONSE_REGULATORY"/>
    <property type="match status" value="1"/>
</dbReference>
<protein>
    <submittedName>
        <fullName evidence="5">Uncharacterized protein</fullName>
    </submittedName>
</protein>
<dbReference type="SMART" id="SM00421">
    <property type="entry name" value="HTH_LUXR"/>
    <property type="match status" value="1"/>
</dbReference>
<dbReference type="PROSITE" id="PS50043">
    <property type="entry name" value="HTH_LUXR_2"/>
    <property type="match status" value="1"/>
</dbReference>
<evidence type="ECO:0000256" key="4">
    <source>
        <dbReference type="ARBA" id="ARBA00023163"/>
    </source>
</evidence>
<dbReference type="SUPFAM" id="SSF46894">
    <property type="entry name" value="C-terminal effector domain of the bipartite response regulators"/>
    <property type="match status" value="1"/>
</dbReference>
<keyword evidence="2" id="KW-0805">Transcription regulation</keyword>
<dbReference type="GO" id="GO:0006355">
    <property type="term" value="P:regulation of DNA-templated transcription"/>
    <property type="evidence" value="ECO:0007669"/>
    <property type="project" value="InterPro"/>
</dbReference>
<dbReference type="PROSITE" id="PS00622">
    <property type="entry name" value="HTH_LUXR_1"/>
    <property type="match status" value="1"/>
</dbReference>
<dbReference type="InterPro" id="IPR000792">
    <property type="entry name" value="Tscrpt_reg_LuxR_C"/>
</dbReference>
<comment type="caution">
    <text evidence="5">The sequence shown here is derived from an EMBL/GenBank/DDBJ whole genome shotgun (WGS) entry which is preliminary data.</text>
</comment>
<dbReference type="PANTHER" id="PTHR43214:SF24">
    <property type="entry name" value="TRANSCRIPTIONAL REGULATORY PROTEIN NARL-RELATED"/>
    <property type="match status" value="1"/>
</dbReference>
<keyword evidence="6" id="KW-1185">Reference proteome</keyword>
<evidence type="ECO:0000256" key="1">
    <source>
        <dbReference type="ARBA" id="ARBA00022553"/>
    </source>
</evidence>
<evidence type="ECO:0000256" key="2">
    <source>
        <dbReference type="ARBA" id="ARBA00023015"/>
    </source>
</evidence>
<dbReference type="SMART" id="SM00448">
    <property type="entry name" value="REC"/>
    <property type="match status" value="1"/>
</dbReference>
<dbReference type="InterPro" id="IPR016032">
    <property type="entry name" value="Sig_transdc_resp-reg_C-effctor"/>
</dbReference>
<dbReference type="CDD" id="cd17535">
    <property type="entry name" value="REC_NarL-like"/>
    <property type="match status" value="1"/>
</dbReference>
<proteinExistence type="predicted"/>
<evidence type="ECO:0000256" key="3">
    <source>
        <dbReference type="ARBA" id="ARBA00023125"/>
    </source>
</evidence>
<dbReference type="Pfam" id="PF00196">
    <property type="entry name" value="GerE"/>
    <property type="match status" value="1"/>
</dbReference>
<dbReference type="GO" id="GO:0003677">
    <property type="term" value="F:DNA binding"/>
    <property type="evidence" value="ECO:0007669"/>
    <property type="project" value="UniProtKB-KW"/>
</dbReference>
<dbReference type="EMBL" id="MBQD01000025">
    <property type="protein sequence ID" value="OCL31759.1"/>
    <property type="molecule type" value="Genomic_DNA"/>
</dbReference>
<dbReference type="InterPro" id="IPR039420">
    <property type="entry name" value="WalR-like"/>
</dbReference>
<dbReference type="CDD" id="cd06170">
    <property type="entry name" value="LuxR_C_like"/>
    <property type="match status" value="1"/>
</dbReference>
<evidence type="ECO:0000313" key="6">
    <source>
        <dbReference type="Proteomes" id="UP000093501"/>
    </source>
</evidence>
<dbReference type="PANTHER" id="PTHR43214">
    <property type="entry name" value="TWO-COMPONENT RESPONSE REGULATOR"/>
    <property type="match status" value="1"/>
</dbReference>
<dbReference type="SUPFAM" id="SSF52172">
    <property type="entry name" value="CheY-like"/>
    <property type="match status" value="1"/>
</dbReference>
<dbReference type="InterPro" id="IPR011006">
    <property type="entry name" value="CheY-like_superfamily"/>
</dbReference>
<dbReference type="Proteomes" id="UP000093501">
    <property type="component" value="Unassembled WGS sequence"/>
</dbReference>
<dbReference type="RefSeq" id="WP_068752536.1">
    <property type="nucleotide sequence ID" value="NZ_LR214441.1"/>
</dbReference>
<evidence type="ECO:0000313" key="5">
    <source>
        <dbReference type="EMBL" id="OCL31759.1"/>
    </source>
</evidence>
<dbReference type="Pfam" id="PF00072">
    <property type="entry name" value="Response_reg"/>
    <property type="match status" value="1"/>
</dbReference>
<organism evidence="5 6">
    <name type="scientific">Tessaracoccus lapidicaptus</name>
    <dbReference type="NCBI Taxonomy" id="1427523"/>
    <lineage>
        <taxon>Bacteria</taxon>
        <taxon>Bacillati</taxon>
        <taxon>Actinomycetota</taxon>
        <taxon>Actinomycetes</taxon>
        <taxon>Propionibacteriales</taxon>
        <taxon>Propionibacteriaceae</taxon>
        <taxon>Tessaracoccus</taxon>
    </lineage>
</organism>
<dbReference type="GO" id="GO:0000160">
    <property type="term" value="P:phosphorelay signal transduction system"/>
    <property type="evidence" value="ECO:0007669"/>
    <property type="project" value="InterPro"/>
</dbReference>
<dbReference type="InterPro" id="IPR001789">
    <property type="entry name" value="Sig_transdc_resp-reg_receiver"/>
</dbReference>
<keyword evidence="3" id="KW-0238">DNA-binding</keyword>